<evidence type="ECO:0008006" key="4">
    <source>
        <dbReference type="Google" id="ProtNLM"/>
    </source>
</evidence>
<dbReference type="EMBL" id="JAZHRV010000001">
    <property type="protein sequence ID" value="MEH2559582.1"/>
    <property type="molecule type" value="Genomic_DNA"/>
</dbReference>
<organism evidence="2 3">
    <name type="scientific">Bradyrhizobium algeriense</name>
    <dbReference type="NCBI Taxonomy" id="634784"/>
    <lineage>
        <taxon>Bacteria</taxon>
        <taxon>Pseudomonadati</taxon>
        <taxon>Pseudomonadota</taxon>
        <taxon>Alphaproteobacteria</taxon>
        <taxon>Hyphomicrobiales</taxon>
        <taxon>Nitrobacteraceae</taxon>
        <taxon>Bradyrhizobium</taxon>
    </lineage>
</organism>
<dbReference type="Proteomes" id="UP001364224">
    <property type="component" value="Unassembled WGS sequence"/>
</dbReference>
<dbReference type="InterPro" id="IPR052159">
    <property type="entry name" value="Competence_DNA_uptake"/>
</dbReference>
<name>A0ABU8BN99_9BRAD</name>
<dbReference type="PANTHER" id="PTHR30619">
    <property type="entry name" value="DNA INTERNALIZATION/COMPETENCE PROTEIN COMEC/REC2"/>
    <property type="match status" value="1"/>
</dbReference>
<feature type="region of interest" description="Disordered" evidence="1">
    <location>
        <begin position="1"/>
        <end position="33"/>
    </location>
</feature>
<dbReference type="InterPro" id="IPR036866">
    <property type="entry name" value="RibonucZ/Hydroxyglut_hydro"/>
</dbReference>
<protein>
    <recommendedName>
        <fullName evidence="4">MBL fold metallo-hydrolase</fullName>
    </recommendedName>
</protein>
<sequence>MARQPKKTAGKKSPKRSTKKTATNNRPEANLMPPKGGVAIRMYRIGHGDCFLLAFSGKEKPIFVLIDCGYKPGSPKFINDVTTPDKVVADIKAVTGGHIDVAVITHEHQDHVNAITKSRFDGFTIGQTWFAWTESEDDKLAKRLRKNYGDRLKTLVAASIRLAATNPSLALKMNEYIALAVGGEQPAGSSIPNAFSAAGSWTNKDAMKLFRDLSQSEVKCLYPHKEIIKLPGAESVRVFALGPPYDETALKDLDPHDGEGFPQQGRHMAASLASFGAAVNAAPGSVVAGPFSARHAVSIDKLSKELELQSWFDKNYGLKRTASNHFNPEQDEVPANADFRRIDHDWLQSAETLALAMGNDTNNASLVLAFELGKGGKVLLFAADAQRGNWASWAAGSFKDGNETVEVRDLLGRTVLYKTGHHGSHNATLSGDASSATPNLSWLGRGGHSSEFTAMITAVRAWAIQPTVGWDHPLKSIREALLDKCSGRVFQTDTDFTKMVPLDGTSKRPWAAFQARSTGGELYFDYHIEPG</sequence>
<dbReference type="SUPFAM" id="SSF56281">
    <property type="entry name" value="Metallo-hydrolase/oxidoreductase"/>
    <property type="match status" value="1"/>
</dbReference>
<dbReference type="Gene3D" id="3.60.15.10">
    <property type="entry name" value="Ribonuclease Z/Hydroxyacylglutathione hydrolase-like"/>
    <property type="match status" value="2"/>
</dbReference>
<evidence type="ECO:0000256" key="1">
    <source>
        <dbReference type="SAM" id="MobiDB-lite"/>
    </source>
</evidence>
<comment type="caution">
    <text evidence="2">The sequence shown here is derived from an EMBL/GenBank/DDBJ whole genome shotgun (WGS) entry which is preliminary data.</text>
</comment>
<dbReference type="PANTHER" id="PTHR30619:SF1">
    <property type="entry name" value="RECOMBINATION PROTEIN 2"/>
    <property type="match status" value="1"/>
</dbReference>
<gene>
    <name evidence="2" type="ORF">V1286_007111</name>
</gene>
<feature type="compositionally biased region" description="Basic residues" evidence="1">
    <location>
        <begin position="1"/>
        <end position="19"/>
    </location>
</feature>
<dbReference type="RefSeq" id="WP_334487804.1">
    <property type="nucleotide sequence ID" value="NZ_JAZHRV010000001.1"/>
</dbReference>
<proteinExistence type="predicted"/>
<accession>A0ABU8BN99</accession>
<reference evidence="2 3" key="1">
    <citation type="submission" date="2024-02" db="EMBL/GenBank/DDBJ databases">
        <title>Adaptive strategies in a cosmopolitan and abundant soil bacterium.</title>
        <authorList>
            <person name="Carini P."/>
        </authorList>
    </citation>
    <scope>NUCLEOTIDE SEQUENCE [LARGE SCALE GENOMIC DNA]</scope>
    <source>
        <strain evidence="2 3">AZCC 1608</strain>
    </source>
</reference>
<keyword evidence="3" id="KW-1185">Reference proteome</keyword>
<evidence type="ECO:0000313" key="2">
    <source>
        <dbReference type="EMBL" id="MEH2559582.1"/>
    </source>
</evidence>
<evidence type="ECO:0000313" key="3">
    <source>
        <dbReference type="Proteomes" id="UP001364224"/>
    </source>
</evidence>